<dbReference type="RefSeq" id="WP_188908246.1">
    <property type="nucleotide sequence ID" value="NZ_BMMF01000001.1"/>
</dbReference>
<reference evidence="10 11" key="1">
    <citation type="journal article" date="2014" name="Int. J. Syst. Evol. Microbiol.">
        <title>Complete genome sequence of Corynebacterium casei LMG S-19264T (=DSM 44701T), isolated from a smear-ripened cheese.</title>
        <authorList>
            <consortium name="US DOE Joint Genome Institute (JGI-PGF)"/>
            <person name="Walter F."/>
            <person name="Albersmeier A."/>
            <person name="Kalinowski J."/>
            <person name="Ruckert C."/>
        </authorList>
    </citation>
    <scope>NUCLEOTIDE SEQUENCE [LARGE SCALE GENOMIC DNA]</scope>
    <source>
        <strain evidence="10 11">CGMCC 1.9161</strain>
    </source>
</reference>
<dbReference type="GO" id="GO:0030632">
    <property type="term" value="P:D-alanine biosynthetic process"/>
    <property type="evidence" value="ECO:0007669"/>
    <property type="project" value="UniProtKB-UniRule"/>
</dbReference>
<dbReference type="HAMAP" id="MF_01201">
    <property type="entry name" value="Ala_racemase"/>
    <property type="match status" value="1"/>
</dbReference>
<dbReference type="CDD" id="cd00430">
    <property type="entry name" value="PLPDE_III_AR"/>
    <property type="match status" value="1"/>
</dbReference>
<dbReference type="PRINTS" id="PR00992">
    <property type="entry name" value="ALARACEMASE"/>
</dbReference>
<dbReference type="SUPFAM" id="SSF51419">
    <property type="entry name" value="PLP-binding barrel"/>
    <property type="match status" value="1"/>
</dbReference>
<evidence type="ECO:0000256" key="6">
    <source>
        <dbReference type="HAMAP-Rule" id="MF_01201"/>
    </source>
</evidence>
<feature type="active site" description="Proton acceptor; specific for D-alanine" evidence="6">
    <location>
        <position position="47"/>
    </location>
</feature>
<dbReference type="Pfam" id="PF01168">
    <property type="entry name" value="Ala_racemase_N"/>
    <property type="match status" value="1"/>
</dbReference>
<organism evidence="10 11">
    <name type="scientific">Salinarimonas ramus</name>
    <dbReference type="NCBI Taxonomy" id="690164"/>
    <lineage>
        <taxon>Bacteria</taxon>
        <taxon>Pseudomonadati</taxon>
        <taxon>Pseudomonadota</taxon>
        <taxon>Alphaproteobacteria</taxon>
        <taxon>Hyphomicrobiales</taxon>
        <taxon>Salinarimonadaceae</taxon>
        <taxon>Salinarimonas</taxon>
    </lineage>
</organism>
<name>A0A917V1V1_9HYPH</name>
<sequence length="399" mass="40642">MSPNDEPAEHEPGADAATLTIDLDALGANWRRLRDASRDAACAAVVKANAYGTGLERAVPALAKAGCRTFFVAQVSEGRRLRHVARDAEVYVLDGLAPGGAGELIAANLRPVLNSAEEVREWVAACGGAGLPAALHVDTGMNRLGLPADEALRLKAEGAFDGLGEALLMTHLVSAEDPAAPINARQADAFRALAQAFAGWRTSFANSSGGFLPDAPPCDLARPGYSLYGGNPTPGRENPMRPVVRLEAVILQVRDVPAGATAGYGSHWTAPGPRRLATIALGYADGYPRAAGGTDAKTRAGVPAGVALVGGVRCPFSGVLSMDLTILDVTDAPAEAAVRGGRAVMIGDGLEIDEVGMRAGTIGYEILTGLGPRYRRVYVGDGAGTGAGTGSGTGAGGGG</sequence>
<evidence type="ECO:0000256" key="5">
    <source>
        <dbReference type="ARBA" id="ARBA00023235"/>
    </source>
</evidence>
<dbReference type="SUPFAM" id="SSF50621">
    <property type="entry name" value="Alanine racemase C-terminal domain-like"/>
    <property type="match status" value="1"/>
</dbReference>
<dbReference type="Proteomes" id="UP000600449">
    <property type="component" value="Unassembled WGS sequence"/>
</dbReference>
<keyword evidence="5 6" id="KW-0413">Isomerase</keyword>
<feature type="binding site" evidence="6 8">
    <location>
        <position position="322"/>
    </location>
    <ligand>
        <name>substrate</name>
    </ligand>
</feature>
<dbReference type="EC" id="5.1.1.1" evidence="3 6"/>
<keyword evidence="4 6" id="KW-0663">Pyridoxal phosphate</keyword>
<evidence type="ECO:0000256" key="7">
    <source>
        <dbReference type="PIRSR" id="PIRSR600821-50"/>
    </source>
</evidence>
<evidence type="ECO:0000313" key="10">
    <source>
        <dbReference type="EMBL" id="GGK17668.1"/>
    </source>
</evidence>
<dbReference type="GO" id="GO:0008784">
    <property type="term" value="F:alanine racemase activity"/>
    <property type="evidence" value="ECO:0007669"/>
    <property type="project" value="UniProtKB-UniRule"/>
</dbReference>
<dbReference type="NCBIfam" id="TIGR00492">
    <property type="entry name" value="alr"/>
    <property type="match status" value="1"/>
</dbReference>
<dbReference type="InterPro" id="IPR000821">
    <property type="entry name" value="Ala_racemase"/>
</dbReference>
<keyword evidence="11" id="KW-1185">Reference proteome</keyword>
<evidence type="ECO:0000256" key="8">
    <source>
        <dbReference type="PIRSR" id="PIRSR600821-52"/>
    </source>
</evidence>
<evidence type="ECO:0000313" key="11">
    <source>
        <dbReference type="Proteomes" id="UP000600449"/>
    </source>
</evidence>
<evidence type="ECO:0000259" key="9">
    <source>
        <dbReference type="SMART" id="SM01005"/>
    </source>
</evidence>
<comment type="cofactor">
    <cofactor evidence="2 6 7">
        <name>pyridoxal 5'-phosphate</name>
        <dbReference type="ChEBI" id="CHEBI:597326"/>
    </cofactor>
</comment>
<comment type="function">
    <text evidence="6">Catalyzes the interconversion of L-alanine and D-alanine. May also act on other amino acids.</text>
</comment>
<comment type="similarity">
    <text evidence="6">Belongs to the alanine racemase family.</text>
</comment>
<feature type="binding site" evidence="6 8">
    <location>
        <position position="143"/>
    </location>
    <ligand>
        <name>substrate</name>
    </ligand>
</feature>
<dbReference type="InterPro" id="IPR011079">
    <property type="entry name" value="Ala_racemase_C"/>
</dbReference>
<comment type="caution">
    <text evidence="10">The sequence shown here is derived from an EMBL/GenBank/DDBJ whole genome shotgun (WGS) entry which is preliminary data.</text>
</comment>
<evidence type="ECO:0000256" key="1">
    <source>
        <dbReference type="ARBA" id="ARBA00000316"/>
    </source>
</evidence>
<dbReference type="InterPro" id="IPR001608">
    <property type="entry name" value="Ala_racemase_N"/>
</dbReference>
<proteinExistence type="inferred from homology"/>
<dbReference type="Gene3D" id="3.20.20.10">
    <property type="entry name" value="Alanine racemase"/>
    <property type="match status" value="1"/>
</dbReference>
<dbReference type="EMBL" id="BMMF01000001">
    <property type="protein sequence ID" value="GGK17668.1"/>
    <property type="molecule type" value="Genomic_DNA"/>
</dbReference>
<comment type="pathway">
    <text evidence="6">Amino-acid biosynthesis; D-alanine biosynthesis; D-alanine from L-alanine: step 1/1.</text>
</comment>
<evidence type="ECO:0000256" key="4">
    <source>
        <dbReference type="ARBA" id="ARBA00022898"/>
    </source>
</evidence>
<feature type="domain" description="Alanine racemase C-terminal" evidence="9">
    <location>
        <begin position="243"/>
        <end position="379"/>
    </location>
</feature>
<dbReference type="PANTHER" id="PTHR30511:SF0">
    <property type="entry name" value="ALANINE RACEMASE, CATABOLIC-RELATED"/>
    <property type="match status" value="1"/>
</dbReference>
<dbReference type="Pfam" id="PF00842">
    <property type="entry name" value="Ala_racemase_C"/>
    <property type="match status" value="1"/>
</dbReference>
<evidence type="ECO:0000256" key="2">
    <source>
        <dbReference type="ARBA" id="ARBA00001933"/>
    </source>
</evidence>
<feature type="modified residue" description="N6-(pyridoxal phosphate)lysine" evidence="6 7">
    <location>
        <position position="47"/>
    </location>
</feature>
<comment type="catalytic activity">
    <reaction evidence="1 6">
        <text>L-alanine = D-alanine</text>
        <dbReference type="Rhea" id="RHEA:20249"/>
        <dbReference type="ChEBI" id="CHEBI:57416"/>
        <dbReference type="ChEBI" id="CHEBI:57972"/>
        <dbReference type="EC" id="5.1.1.1"/>
    </reaction>
</comment>
<dbReference type="GO" id="GO:0030170">
    <property type="term" value="F:pyridoxal phosphate binding"/>
    <property type="evidence" value="ECO:0007669"/>
    <property type="project" value="UniProtKB-UniRule"/>
</dbReference>
<dbReference type="InterPro" id="IPR029066">
    <property type="entry name" value="PLP-binding_barrel"/>
</dbReference>
<dbReference type="InterPro" id="IPR009006">
    <property type="entry name" value="Ala_racemase/Decarboxylase_C"/>
</dbReference>
<dbReference type="GO" id="GO:0005829">
    <property type="term" value="C:cytosol"/>
    <property type="evidence" value="ECO:0007669"/>
    <property type="project" value="TreeGrafter"/>
</dbReference>
<evidence type="ECO:0000256" key="3">
    <source>
        <dbReference type="ARBA" id="ARBA00013089"/>
    </source>
</evidence>
<gene>
    <name evidence="10" type="primary">alr</name>
    <name evidence="10" type="ORF">GCM10011322_00460</name>
</gene>
<protein>
    <recommendedName>
        <fullName evidence="3 6">Alanine racemase</fullName>
        <ecNumber evidence="3 6">5.1.1.1</ecNumber>
    </recommendedName>
</protein>
<accession>A0A917V1V1</accession>
<dbReference type="SMART" id="SM01005">
    <property type="entry name" value="Ala_racemase_C"/>
    <property type="match status" value="1"/>
</dbReference>
<feature type="active site" description="Proton acceptor; specific for L-alanine" evidence="6">
    <location>
        <position position="264"/>
    </location>
</feature>
<dbReference type="Gene3D" id="2.40.37.10">
    <property type="entry name" value="Lyase, Ornithine Decarboxylase, Chain A, domain 1"/>
    <property type="match status" value="1"/>
</dbReference>
<dbReference type="AlphaFoldDB" id="A0A917V1V1"/>
<dbReference type="PANTHER" id="PTHR30511">
    <property type="entry name" value="ALANINE RACEMASE"/>
    <property type="match status" value="1"/>
</dbReference>